<keyword evidence="5" id="KW-0175">Coiled coil</keyword>
<dbReference type="SUPFAM" id="SSF57850">
    <property type="entry name" value="RING/U-box"/>
    <property type="match status" value="1"/>
</dbReference>
<evidence type="ECO:0000256" key="1">
    <source>
        <dbReference type="ARBA" id="ARBA00022723"/>
    </source>
</evidence>
<reference evidence="9" key="1">
    <citation type="submission" date="2025-08" db="UniProtKB">
        <authorList>
            <consortium name="RefSeq"/>
        </authorList>
    </citation>
    <scope>IDENTIFICATION</scope>
</reference>
<sequence length="606" mass="65928">MAQSFQNVTLSLTLPISCQICLGKVRQPVICSNNHVFCATCIEVWLKQASQCPTCRVPITPENPCKEIIGATNDAESNESHLVKKRLRKTRGELLLREYEDEIEILLKENEDLRGKNLNLETQLKTVLDPSTVSVSNTEAKVVDPSTLEEWANKLRAANDLYKRVKQDMEKIKEANKTLRAQNVDLIQENMRLKAEVENRSPQKFGRYTVAALEAKINQYERDVTHLKRALERSDKYIEELEAQVPVNQREASGSKDDAHSESTAAGERGAGGTGVAERSAIVTMRRSLSEMGETSVRTDLGGNPEDVPYKQGLLLATTSDPCRGRCFQNEAVTPRKGQAGVGDVGMKESGRGSLSPSTPSSALSCLSLKSPVVVLERKADFKPLTYLRRLNFEDCCGSDSSSASVSGHQSSNARGGTSLSQRSKVTPQKDVLWGGWEDPGPSEPSHQRRNERTPTAGTSSSEGHEGRVTDAFRASSEESMDAAYLDKISELDSMISEGEGSNGQKSHLSLMLPGSSDFGSVPEPEAHAGVMTDLSSGSSHQGLIQSHESSERMSNDAIAGSAEGMTLIGTCGKDRGTVENPRQSTKRRCHSALSISSPSKLFKPT</sequence>
<dbReference type="PROSITE" id="PS50089">
    <property type="entry name" value="ZF_RING_2"/>
    <property type="match status" value="1"/>
</dbReference>
<dbReference type="PANTHER" id="PTHR14609">
    <property type="entry name" value="RING FINGER PROTEIN 219"/>
    <property type="match status" value="1"/>
</dbReference>
<dbReference type="Pfam" id="PF13923">
    <property type="entry name" value="zf-C3HC4_2"/>
    <property type="match status" value="1"/>
</dbReference>
<dbReference type="RefSeq" id="XP_030637710.1">
    <property type="nucleotide sequence ID" value="XM_030781850.1"/>
</dbReference>
<keyword evidence="3" id="KW-0862">Zinc</keyword>
<dbReference type="Gene3D" id="3.30.40.10">
    <property type="entry name" value="Zinc/RING finger domain, C3HC4 (zinc finger)"/>
    <property type="match status" value="1"/>
</dbReference>
<evidence type="ECO:0000256" key="4">
    <source>
        <dbReference type="PROSITE-ProRule" id="PRU00175"/>
    </source>
</evidence>
<dbReference type="FunCoup" id="A0A6J2VXC8">
    <property type="interactions" value="800"/>
</dbReference>
<gene>
    <name evidence="9" type="primary">obi1</name>
</gene>
<dbReference type="GO" id="GO:0006275">
    <property type="term" value="P:regulation of DNA replication"/>
    <property type="evidence" value="ECO:0007669"/>
    <property type="project" value="InterPro"/>
</dbReference>
<dbReference type="GeneID" id="115818475"/>
<dbReference type="GO" id="GO:0008270">
    <property type="term" value="F:zinc ion binding"/>
    <property type="evidence" value="ECO:0007669"/>
    <property type="project" value="UniProtKB-KW"/>
</dbReference>
<feature type="region of interest" description="Disordered" evidence="6">
    <location>
        <begin position="243"/>
        <end position="276"/>
    </location>
</feature>
<dbReference type="CDD" id="cd16562">
    <property type="entry name" value="RING-HC_RNF219"/>
    <property type="match status" value="1"/>
</dbReference>
<dbReference type="PANTHER" id="PTHR14609:SF1">
    <property type="entry name" value="ORC UBIQUITIN LIGASE 1"/>
    <property type="match status" value="1"/>
</dbReference>
<evidence type="ECO:0000256" key="6">
    <source>
        <dbReference type="SAM" id="MobiDB-lite"/>
    </source>
</evidence>
<feature type="region of interest" description="Disordered" evidence="6">
    <location>
        <begin position="402"/>
        <end position="468"/>
    </location>
</feature>
<evidence type="ECO:0000313" key="9">
    <source>
        <dbReference type="RefSeq" id="XP_030637710.1"/>
    </source>
</evidence>
<keyword evidence="8" id="KW-1185">Reference proteome</keyword>
<feature type="region of interest" description="Disordered" evidence="6">
    <location>
        <begin position="569"/>
        <end position="606"/>
    </location>
</feature>
<evidence type="ECO:0000313" key="8">
    <source>
        <dbReference type="Proteomes" id="UP000504632"/>
    </source>
</evidence>
<dbReference type="Proteomes" id="UP000504632">
    <property type="component" value="Chromosome 8"/>
</dbReference>
<dbReference type="InParanoid" id="A0A6J2VXC8"/>
<proteinExistence type="predicted"/>
<keyword evidence="1" id="KW-0479">Metal-binding</keyword>
<dbReference type="AlphaFoldDB" id="A0A6J2VXC8"/>
<feature type="domain" description="RING-type" evidence="7">
    <location>
        <begin position="18"/>
        <end position="56"/>
    </location>
</feature>
<name>A0A6J2VXC8_CHACN</name>
<protein>
    <submittedName>
        <fullName evidence="9">RING finger protein 219</fullName>
    </submittedName>
</protein>
<feature type="region of interest" description="Disordered" evidence="6">
    <location>
        <begin position="337"/>
        <end position="363"/>
    </location>
</feature>
<feature type="compositionally biased region" description="Low complexity" evidence="6">
    <location>
        <begin position="354"/>
        <end position="363"/>
    </location>
</feature>
<dbReference type="OrthoDB" id="6105938at2759"/>
<feature type="coiled-coil region" evidence="5">
    <location>
        <begin position="89"/>
        <end position="123"/>
    </location>
</feature>
<dbReference type="GO" id="GO:0006513">
    <property type="term" value="P:protein monoubiquitination"/>
    <property type="evidence" value="ECO:0007669"/>
    <property type="project" value="InterPro"/>
</dbReference>
<dbReference type="InterPro" id="IPR039209">
    <property type="entry name" value="OBI1"/>
</dbReference>
<feature type="compositionally biased region" description="Polar residues" evidence="6">
    <location>
        <begin position="413"/>
        <end position="427"/>
    </location>
</feature>
<evidence type="ECO:0000259" key="7">
    <source>
        <dbReference type="PROSITE" id="PS50089"/>
    </source>
</evidence>
<dbReference type="InterPro" id="IPR001841">
    <property type="entry name" value="Znf_RING"/>
</dbReference>
<keyword evidence="2 4" id="KW-0863">Zinc-finger</keyword>
<dbReference type="InterPro" id="IPR035691">
    <property type="entry name" value="OBI1_RING-HC"/>
</dbReference>
<organism evidence="8 9">
    <name type="scientific">Chanos chanos</name>
    <name type="common">Milkfish</name>
    <name type="synonym">Mugil chanos</name>
    <dbReference type="NCBI Taxonomy" id="29144"/>
    <lineage>
        <taxon>Eukaryota</taxon>
        <taxon>Metazoa</taxon>
        <taxon>Chordata</taxon>
        <taxon>Craniata</taxon>
        <taxon>Vertebrata</taxon>
        <taxon>Euteleostomi</taxon>
        <taxon>Actinopterygii</taxon>
        <taxon>Neopterygii</taxon>
        <taxon>Teleostei</taxon>
        <taxon>Ostariophysi</taxon>
        <taxon>Gonorynchiformes</taxon>
        <taxon>Chanidae</taxon>
        <taxon>Chanos</taxon>
    </lineage>
</organism>
<dbReference type="SMART" id="SM00184">
    <property type="entry name" value="RING"/>
    <property type="match status" value="1"/>
</dbReference>
<dbReference type="GO" id="GO:0004842">
    <property type="term" value="F:ubiquitin-protein transferase activity"/>
    <property type="evidence" value="ECO:0007669"/>
    <property type="project" value="InterPro"/>
</dbReference>
<dbReference type="InterPro" id="IPR013083">
    <property type="entry name" value="Znf_RING/FYVE/PHD"/>
</dbReference>
<feature type="region of interest" description="Disordered" evidence="6">
    <location>
        <begin position="534"/>
        <end position="555"/>
    </location>
</feature>
<evidence type="ECO:0000256" key="5">
    <source>
        <dbReference type="SAM" id="Coils"/>
    </source>
</evidence>
<feature type="compositionally biased region" description="Polar residues" evidence="6">
    <location>
        <begin position="534"/>
        <end position="548"/>
    </location>
</feature>
<accession>A0A6J2VXC8</accession>
<evidence type="ECO:0000256" key="2">
    <source>
        <dbReference type="ARBA" id="ARBA00022771"/>
    </source>
</evidence>
<evidence type="ECO:0000256" key="3">
    <source>
        <dbReference type="ARBA" id="ARBA00022833"/>
    </source>
</evidence>
<feature type="compositionally biased region" description="Low complexity" evidence="6">
    <location>
        <begin position="402"/>
        <end position="412"/>
    </location>
</feature>
<dbReference type="CTD" id="79596"/>